<organism evidence="1 2">
    <name type="scientific">Gelidibacter pelagius</name>
    <dbReference type="NCBI Taxonomy" id="2819985"/>
    <lineage>
        <taxon>Bacteria</taxon>
        <taxon>Pseudomonadati</taxon>
        <taxon>Bacteroidota</taxon>
        <taxon>Flavobacteriia</taxon>
        <taxon>Flavobacteriales</taxon>
        <taxon>Flavobacteriaceae</taxon>
        <taxon>Gelidibacter</taxon>
    </lineage>
</organism>
<reference evidence="1 2" key="1">
    <citation type="submission" date="2021-03" db="EMBL/GenBank/DDBJ databases">
        <title>Gelidibacter sp. nov., isolated from costal sediment.</title>
        <authorList>
            <person name="Lun K.-Y."/>
        </authorList>
    </citation>
    <scope>NUCLEOTIDE SEQUENCE [LARGE SCALE GENOMIC DNA]</scope>
    <source>
        <strain evidence="1 2">DF109</strain>
    </source>
</reference>
<keyword evidence="2" id="KW-1185">Reference proteome</keyword>
<protein>
    <submittedName>
        <fullName evidence="1">Uncharacterized protein</fullName>
    </submittedName>
</protein>
<dbReference type="RefSeq" id="WP_208235208.1">
    <property type="nucleotide sequence ID" value="NZ_JAGEVG010000029.1"/>
</dbReference>
<accession>A0ABS3SXT9</accession>
<evidence type="ECO:0000313" key="1">
    <source>
        <dbReference type="EMBL" id="MBO3100101.1"/>
    </source>
</evidence>
<comment type="caution">
    <text evidence="1">The sequence shown here is derived from an EMBL/GenBank/DDBJ whole genome shotgun (WGS) entry which is preliminary data.</text>
</comment>
<proteinExistence type="predicted"/>
<dbReference type="EMBL" id="JAGEVG010000029">
    <property type="protein sequence ID" value="MBO3100101.1"/>
    <property type="molecule type" value="Genomic_DNA"/>
</dbReference>
<name>A0ABS3SXT9_9FLAO</name>
<feature type="non-terminal residue" evidence="1">
    <location>
        <position position="101"/>
    </location>
</feature>
<gene>
    <name evidence="1" type="ORF">J4051_17645</name>
</gene>
<sequence length="101" mass="10902">MSHALLYIGALICFNLGVCSAEGAAHRALAPHFFRPLWRPQKSSVKGSIANAGPVHGTWAMSGLLFGSLMGSFPAGRKIVQKKSYFILPVKEKGLYICTPQ</sequence>
<evidence type="ECO:0000313" key="2">
    <source>
        <dbReference type="Proteomes" id="UP000681315"/>
    </source>
</evidence>
<dbReference type="Proteomes" id="UP000681315">
    <property type="component" value="Unassembled WGS sequence"/>
</dbReference>